<keyword evidence="7" id="KW-1185">Reference proteome</keyword>
<feature type="transmembrane region" description="Helical" evidence="5">
    <location>
        <begin position="16"/>
        <end position="33"/>
    </location>
</feature>
<comment type="subcellular location">
    <subcellularLocation>
        <location evidence="1">Membrane</location>
        <topology evidence="1">Multi-pass membrane protein</topology>
    </subcellularLocation>
</comment>
<name>A0ABY9GIU5_9PSED</name>
<feature type="transmembrane region" description="Helical" evidence="5">
    <location>
        <begin position="45"/>
        <end position="69"/>
    </location>
</feature>
<feature type="transmembrane region" description="Helical" evidence="5">
    <location>
        <begin position="124"/>
        <end position="142"/>
    </location>
</feature>
<evidence type="ECO:0000313" key="7">
    <source>
        <dbReference type="Proteomes" id="UP001230339"/>
    </source>
</evidence>
<dbReference type="Pfam" id="PF01566">
    <property type="entry name" value="Nramp"/>
    <property type="match status" value="1"/>
</dbReference>
<feature type="transmembrane region" description="Helical" evidence="5">
    <location>
        <begin position="344"/>
        <end position="366"/>
    </location>
</feature>
<evidence type="ECO:0000256" key="4">
    <source>
        <dbReference type="ARBA" id="ARBA00023136"/>
    </source>
</evidence>
<evidence type="ECO:0000256" key="5">
    <source>
        <dbReference type="SAM" id="Phobius"/>
    </source>
</evidence>
<gene>
    <name evidence="6" type="ORF">PSH57_24980</name>
</gene>
<feature type="transmembrane region" description="Helical" evidence="5">
    <location>
        <begin position="149"/>
        <end position="167"/>
    </location>
</feature>
<feature type="transmembrane region" description="Helical" evidence="5">
    <location>
        <begin position="89"/>
        <end position="112"/>
    </location>
</feature>
<dbReference type="Proteomes" id="UP001230339">
    <property type="component" value="Chromosome"/>
</dbReference>
<accession>A0ABY9GIU5</accession>
<dbReference type="PANTHER" id="PTHR11706:SF2">
    <property type="entry name" value="TRANSPORTER PROTEIN"/>
    <property type="match status" value="1"/>
</dbReference>
<evidence type="ECO:0000313" key="6">
    <source>
        <dbReference type="EMBL" id="WLH15560.1"/>
    </source>
</evidence>
<evidence type="ECO:0000256" key="3">
    <source>
        <dbReference type="ARBA" id="ARBA00022989"/>
    </source>
</evidence>
<evidence type="ECO:0000256" key="2">
    <source>
        <dbReference type="ARBA" id="ARBA00022692"/>
    </source>
</evidence>
<feature type="transmembrane region" description="Helical" evidence="5">
    <location>
        <begin position="378"/>
        <end position="397"/>
    </location>
</feature>
<protein>
    <submittedName>
        <fullName evidence="6">Divalent metal cation transporter</fullName>
    </submittedName>
</protein>
<dbReference type="RefSeq" id="WP_256232837.1">
    <property type="nucleotide sequence ID" value="NZ_CP117426.1"/>
</dbReference>
<keyword evidence="3 5" id="KW-1133">Transmembrane helix</keyword>
<keyword evidence="4 5" id="KW-0472">Membrane</keyword>
<dbReference type="InterPro" id="IPR001046">
    <property type="entry name" value="NRAMP_fam"/>
</dbReference>
<organism evidence="6 7">
    <name type="scientific">Pseudomonas hefeiensis</name>
    <dbReference type="NCBI Taxonomy" id="2738125"/>
    <lineage>
        <taxon>Bacteria</taxon>
        <taxon>Pseudomonadati</taxon>
        <taxon>Pseudomonadota</taxon>
        <taxon>Gammaproteobacteria</taxon>
        <taxon>Pseudomonadales</taxon>
        <taxon>Pseudomonadaceae</taxon>
        <taxon>Pseudomonas</taxon>
    </lineage>
</organism>
<proteinExistence type="predicted"/>
<dbReference type="EMBL" id="CP117449">
    <property type="protein sequence ID" value="WLH15560.1"/>
    <property type="molecule type" value="Genomic_DNA"/>
</dbReference>
<feature type="transmembrane region" description="Helical" evidence="5">
    <location>
        <begin position="284"/>
        <end position="308"/>
    </location>
</feature>
<sequence length="410" mass="42966">MTQTAQDFTKTRRSSLIAAVFMMATSAIGPGFITQTATFTAKMGAAFAFGILASILIDFVVQLNVWRIVTLTRMRAADVANKAIPGSGYLLAVLVIFGGLVFNVGNIAGAGLGLNALLGLDAKWGGGLSALLAIGIFLSHRAGLAIDRLIVVLGLVMIGLTVFVAFASNPPLGEALYQTVLPDQINFATITTIVGGTVGGYITYAGAHRLLDRGTTGVENLQAVTKAALGGIMVTGLMRYILFLAILGVVASGVVIDTSGQSANPAAQAFQAAAGQFGLRVFGLILWAASITSVIGAAYTSISFITVFKPDITEQGRNRATTVFIALSLLIFVLMGTAPAALLLFAGGFNGLILPIGLSIFIYVGWRRSDLMDGYHYPRWLLVLGALTCLLTWYMAIKSVGPIFAFLNVA</sequence>
<evidence type="ECO:0000256" key="1">
    <source>
        <dbReference type="ARBA" id="ARBA00004141"/>
    </source>
</evidence>
<keyword evidence="2 5" id="KW-0812">Transmembrane</keyword>
<feature type="transmembrane region" description="Helical" evidence="5">
    <location>
        <begin position="320"/>
        <end position="338"/>
    </location>
</feature>
<reference evidence="6 7" key="1">
    <citation type="submission" date="2023-02" db="EMBL/GenBank/DDBJ databases">
        <title>Evolution of Hrp T3SS in non-pathogenic Pseudomonas fluorescens.</title>
        <authorList>
            <person name="Liao K."/>
            <person name="Wei H."/>
            <person name="Gu Y."/>
        </authorList>
    </citation>
    <scope>NUCLEOTIDE SEQUENCE [LARGE SCALE GENOMIC DNA]</scope>
    <source>
        <strain evidence="6 7">FP205</strain>
    </source>
</reference>
<dbReference type="PANTHER" id="PTHR11706">
    <property type="entry name" value="SOLUTE CARRIER PROTEIN FAMILY 11 MEMBER"/>
    <property type="match status" value="1"/>
</dbReference>
<feature type="transmembrane region" description="Helical" evidence="5">
    <location>
        <begin position="228"/>
        <end position="256"/>
    </location>
</feature>
<feature type="transmembrane region" description="Helical" evidence="5">
    <location>
        <begin position="187"/>
        <end position="207"/>
    </location>
</feature>